<dbReference type="PANTHER" id="PTHR30055:SF220">
    <property type="entry name" value="TETR-FAMILY REGULATORY PROTEIN"/>
    <property type="match status" value="1"/>
</dbReference>
<sequence>MTDLKTRAGSRRYHHGELREALLAAAEAELTEKGEDGFSLRSTAKRAGVSHAAPAHHFRDVTALLRGLAQRGFDRLTDCMKNEQARVAPGDAEAMLTAAGVGYVRFAVENRALFQLMFGGRVQGPVPAELARAGDASFSVLVNAVARLRGADALKGEAGWRDVTAAWAMVHGYAHLAIGNKMGWLTDQPFEAQRPVVEEMVRRAVRL</sequence>
<feature type="DNA-binding region" description="H-T-H motif" evidence="4">
    <location>
        <begin position="39"/>
        <end position="58"/>
    </location>
</feature>
<dbReference type="Pfam" id="PF00440">
    <property type="entry name" value="TetR_N"/>
    <property type="match status" value="1"/>
</dbReference>
<dbReference type="GeneID" id="90768600"/>
<dbReference type="SUPFAM" id="SSF48498">
    <property type="entry name" value="Tetracyclin repressor-like, C-terminal domain"/>
    <property type="match status" value="1"/>
</dbReference>
<organism evidence="6 7">
    <name type="scientific">Roseitalea porphyridii</name>
    <dbReference type="NCBI Taxonomy" id="1852022"/>
    <lineage>
        <taxon>Bacteria</taxon>
        <taxon>Pseudomonadati</taxon>
        <taxon>Pseudomonadota</taxon>
        <taxon>Alphaproteobacteria</taxon>
        <taxon>Hyphomicrobiales</taxon>
        <taxon>Ahrensiaceae</taxon>
        <taxon>Roseitalea</taxon>
    </lineage>
</organism>
<evidence type="ECO:0000313" key="6">
    <source>
        <dbReference type="EMBL" id="QBK31784.1"/>
    </source>
</evidence>
<dbReference type="InterPro" id="IPR025996">
    <property type="entry name" value="MT1864/Rv1816-like_C"/>
</dbReference>
<proteinExistence type="predicted"/>
<dbReference type="Pfam" id="PF13305">
    <property type="entry name" value="TetR_C_33"/>
    <property type="match status" value="1"/>
</dbReference>
<dbReference type="RefSeq" id="WP_131617434.1">
    <property type="nucleotide sequence ID" value="NZ_CP036532.1"/>
</dbReference>
<reference evidence="6 7" key="1">
    <citation type="journal article" date="2017" name="Int. J. Syst. Evol. Microbiol.">
        <title>Roseitalea porphyridii gen. nov., sp. nov., isolated from a red alga, and reclassification of Hoeflea suaedae Chung et al. 2013 as Pseudohoeflea suaedae gen. nov., comb. nov.</title>
        <authorList>
            <person name="Hyeon J.W."/>
            <person name="Jeong S.E."/>
            <person name="Baek K."/>
            <person name="Jeon C.O."/>
        </authorList>
    </citation>
    <scope>NUCLEOTIDE SEQUENCE [LARGE SCALE GENOMIC DNA]</scope>
    <source>
        <strain evidence="6 7">MA7-20</strain>
    </source>
</reference>
<evidence type="ECO:0000256" key="1">
    <source>
        <dbReference type="ARBA" id="ARBA00023015"/>
    </source>
</evidence>
<accession>A0A4P6V4P5</accession>
<feature type="domain" description="HTH tetR-type" evidence="5">
    <location>
        <begin position="16"/>
        <end position="76"/>
    </location>
</feature>
<evidence type="ECO:0000313" key="7">
    <source>
        <dbReference type="Proteomes" id="UP000293719"/>
    </source>
</evidence>
<evidence type="ECO:0000259" key="5">
    <source>
        <dbReference type="PROSITE" id="PS50977"/>
    </source>
</evidence>
<dbReference type="InterPro" id="IPR036271">
    <property type="entry name" value="Tet_transcr_reg_TetR-rel_C_sf"/>
</dbReference>
<dbReference type="PANTHER" id="PTHR30055">
    <property type="entry name" value="HTH-TYPE TRANSCRIPTIONAL REGULATOR RUTR"/>
    <property type="match status" value="1"/>
</dbReference>
<dbReference type="Proteomes" id="UP000293719">
    <property type="component" value="Chromosome"/>
</dbReference>
<evidence type="ECO:0000256" key="4">
    <source>
        <dbReference type="PROSITE-ProRule" id="PRU00335"/>
    </source>
</evidence>
<dbReference type="GO" id="GO:0000976">
    <property type="term" value="F:transcription cis-regulatory region binding"/>
    <property type="evidence" value="ECO:0007669"/>
    <property type="project" value="TreeGrafter"/>
</dbReference>
<dbReference type="PROSITE" id="PS50977">
    <property type="entry name" value="HTH_TETR_2"/>
    <property type="match status" value="1"/>
</dbReference>
<protein>
    <submittedName>
        <fullName evidence="6">TetR/AcrR family transcriptional regulator</fullName>
    </submittedName>
</protein>
<name>A0A4P6V4P5_9HYPH</name>
<keyword evidence="2 4" id="KW-0238">DNA-binding</keyword>
<dbReference type="InterPro" id="IPR009057">
    <property type="entry name" value="Homeodomain-like_sf"/>
</dbReference>
<dbReference type="SUPFAM" id="SSF46689">
    <property type="entry name" value="Homeodomain-like"/>
    <property type="match status" value="1"/>
</dbReference>
<evidence type="ECO:0000256" key="3">
    <source>
        <dbReference type="ARBA" id="ARBA00023163"/>
    </source>
</evidence>
<evidence type="ECO:0000256" key="2">
    <source>
        <dbReference type="ARBA" id="ARBA00023125"/>
    </source>
</evidence>
<dbReference type="InterPro" id="IPR050109">
    <property type="entry name" value="HTH-type_TetR-like_transc_reg"/>
</dbReference>
<keyword evidence="3" id="KW-0804">Transcription</keyword>
<keyword evidence="7" id="KW-1185">Reference proteome</keyword>
<dbReference type="OrthoDB" id="7056813at2"/>
<gene>
    <name evidence="6" type="ORF">E0E05_14935</name>
</gene>
<keyword evidence="1" id="KW-0805">Transcription regulation</keyword>
<dbReference type="GO" id="GO:0003700">
    <property type="term" value="F:DNA-binding transcription factor activity"/>
    <property type="evidence" value="ECO:0007669"/>
    <property type="project" value="TreeGrafter"/>
</dbReference>
<dbReference type="InterPro" id="IPR001647">
    <property type="entry name" value="HTH_TetR"/>
</dbReference>
<dbReference type="EMBL" id="CP036532">
    <property type="protein sequence ID" value="QBK31784.1"/>
    <property type="molecule type" value="Genomic_DNA"/>
</dbReference>
<dbReference type="AlphaFoldDB" id="A0A4P6V4P5"/>
<dbReference type="KEGG" id="rpod:E0E05_14935"/>
<dbReference type="Gene3D" id="1.10.357.10">
    <property type="entry name" value="Tetracycline Repressor, domain 2"/>
    <property type="match status" value="1"/>
</dbReference>